<evidence type="ECO:0000313" key="20">
    <source>
        <dbReference type="Proteomes" id="UP000095658"/>
    </source>
</evidence>
<dbReference type="EC" id="1.8.1.4" evidence="3 16"/>
<keyword evidence="5" id="KW-0963">Cytoplasm</keyword>
<dbReference type="AlphaFoldDB" id="A0A1E7DN25"/>
<evidence type="ECO:0000313" key="19">
    <source>
        <dbReference type="EMBL" id="OES44415.1"/>
    </source>
</evidence>
<keyword evidence="8 16" id="KW-0560">Oxidoreductase</keyword>
<dbReference type="InterPro" id="IPR023753">
    <property type="entry name" value="FAD/NAD-binding_dom"/>
</dbReference>
<dbReference type="GO" id="GO:0050660">
    <property type="term" value="F:flavin adenine dinucleotide binding"/>
    <property type="evidence" value="ECO:0007669"/>
    <property type="project" value="InterPro"/>
</dbReference>
<feature type="disulfide bond" description="Redox-active" evidence="15">
    <location>
        <begin position="42"/>
        <end position="47"/>
    </location>
</feature>
<evidence type="ECO:0000256" key="10">
    <source>
        <dbReference type="ARBA" id="ARBA00023157"/>
    </source>
</evidence>
<keyword evidence="14" id="KW-0547">Nucleotide-binding</keyword>
<dbReference type="FunFam" id="3.30.390.30:FF:000001">
    <property type="entry name" value="Dihydrolipoyl dehydrogenase"/>
    <property type="match status" value="1"/>
</dbReference>
<dbReference type="SUPFAM" id="SSF55424">
    <property type="entry name" value="FAD/NAD-linked reductases, dimerisation (C-terminal) domain"/>
    <property type="match status" value="1"/>
</dbReference>
<feature type="domain" description="FAD/NAD(P)-binding" evidence="18">
    <location>
        <begin position="5"/>
        <end position="332"/>
    </location>
</feature>
<gene>
    <name evidence="19" type="ORF">BA724_09045</name>
</gene>
<name>A0A1E7DN25_9BACI</name>
<evidence type="ECO:0000256" key="3">
    <source>
        <dbReference type="ARBA" id="ARBA00012608"/>
    </source>
</evidence>
<comment type="cofactor">
    <cofactor evidence="14 16">
        <name>FAD</name>
        <dbReference type="ChEBI" id="CHEBI:57692"/>
    </cofactor>
    <text evidence="14 16">Binds 1 FAD per subunit.</text>
</comment>
<evidence type="ECO:0000259" key="18">
    <source>
        <dbReference type="Pfam" id="PF07992"/>
    </source>
</evidence>
<dbReference type="InterPro" id="IPR004099">
    <property type="entry name" value="Pyr_nucl-diS_OxRdtase_dimer"/>
</dbReference>
<evidence type="ECO:0000256" key="4">
    <source>
        <dbReference type="ARBA" id="ARBA00016961"/>
    </source>
</evidence>
<feature type="domain" description="Pyridine nucleotide-disulphide oxidoreductase dimerisation" evidence="17">
    <location>
        <begin position="352"/>
        <end position="461"/>
    </location>
</feature>
<dbReference type="OrthoDB" id="9800167at2"/>
<dbReference type="PROSITE" id="PS00076">
    <property type="entry name" value="PYRIDINE_REDOX_1"/>
    <property type="match status" value="1"/>
</dbReference>
<dbReference type="InterPro" id="IPR036188">
    <property type="entry name" value="FAD/NAD-bd_sf"/>
</dbReference>
<feature type="binding site" evidence="14">
    <location>
        <position position="114"/>
    </location>
    <ligand>
        <name>FAD</name>
        <dbReference type="ChEBI" id="CHEBI:57692"/>
    </ligand>
</feature>
<dbReference type="PANTHER" id="PTHR22912">
    <property type="entry name" value="DISULFIDE OXIDOREDUCTASE"/>
    <property type="match status" value="1"/>
</dbReference>
<organism evidence="19 20">
    <name type="scientific">Domibacillus iocasae</name>
    <dbReference type="NCBI Taxonomy" id="1714016"/>
    <lineage>
        <taxon>Bacteria</taxon>
        <taxon>Bacillati</taxon>
        <taxon>Bacillota</taxon>
        <taxon>Bacilli</taxon>
        <taxon>Bacillales</taxon>
        <taxon>Bacillaceae</taxon>
        <taxon>Domibacillus</taxon>
    </lineage>
</organism>
<comment type="catalytic activity">
    <reaction evidence="12 16">
        <text>N(6)-[(R)-dihydrolipoyl]-L-lysyl-[protein] + NAD(+) = N(6)-[(R)-lipoyl]-L-lysyl-[protein] + NADH + H(+)</text>
        <dbReference type="Rhea" id="RHEA:15045"/>
        <dbReference type="Rhea" id="RHEA-COMP:10474"/>
        <dbReference type="Rhea" id="RHEA-COMP:10475"/>
        <dbReference type="ChEBI" id="CHEBI:15378"/>
        <dbReference type="ChEBI" id="CHEBI:57540"/>
        <dbReference type="ChEBI" id="CHEBI:57945"/>
        <dbReference type="ChEBI" id="CHEBI:83099"/>
        <dbReference type="ChEBI" id="CHEBI:83100"/>
        <dbReference type="EC" id="1.8.1.4"/>
    </reaction>
</comment>
<evidence type="ECO:0000256" key="14">
    <source>
        <dbReference type="PIRSR" id="PIRSR000350-3"/>
    </source>
</evidence>
<feature type="binding site" evidence="14">
    <location>
        <position position="51"/>
    </location>
    <ligand>
        <name>FAD</name>
        <dbReference type="ChEBI" id="CHEBI:57692"/>
    </ligand>
</feature>
<feature type="binding site" evidence="14">
    <location>
        <begin position="188"/>
        <end position="195"/>
    </location>
    <ligand>
        <name>NAD(+)</name>
        <dbReference type="ChEBI" id="CHEBI:57540"/>
    </ligand>
</feature>
<feature type="binding site" evidence="14">
    <location>
        <begin position="151"/>
        <end position="153"/>
    </location>
    <ligand>
        <name>FAD</name>
        <dbReference type="ChEBI" id="CHEBI:57692"/>
    </ligand>
</feature>
<evidence type="ECO:0000259" key="17">
    <source>
        <dbReference type="Pfam" id="PF02852"/>
    </source>
</evidence>
<dbReference type="Pfam" id="PF02852">
    <property type="entry name" value="Pyr_redox_dim"/>
    <property type="match status" value="1"/>
</dbReference>
<keyword evidence="10" id="KW-1015">Disulfide bond</keyword>
<dbReference type="Pfam" id="PF07992">
    <property type="entry name" value="Pyr_redox_2"/>
    <property type="match status" value="1"/>
</dbReference>
<evidence type="ECO:0000256" key="5">
    <source>
        <dbReference type="ARBA" id="ARBA00022490"/>
    </source>
</evidence>
<evidence type="ECO:0000256" key="12">
    <source>
        <dbReference type="ARBA" id="ARBA00049187"/>
    </source>
</evidence>
<evidence type="ECO:0000256" key="8">
    <source>
        <dbReference type="ARBA" id="ARBA00023002"/>
    </source>
</evidence>
<dbReference type="PRINTS" id="PR00368">
    <property type="entry name" value="FADPNR"/>
</dbReference>
<dbReference type="RefSeq" id="WP_069939011.1">
    <property type="nucleotide sequence ID" value="NZ_MAMP01000022.1"/>
</dbReference>
<evidence type="ECO:0000256" key="7">
    <source>
        <dbReference type="ARBA" id="ARBA00022827"/>
    </source>
</evidence>
<comment type="subcellular location">
    <subcellularLocation>
        <location evidence="1">Cytoplasm</location>
    </subcellularLocation>
</comment>
<feature type="binding site" evidence="14">
    <location>
        <position position="317"/>
    </location>
    <ligand>
        <name>FAD</name>
        <dbReference type="ChEBI" id="CHEBI:57692"/>
    </ligand>
</feature>
<dbReference type="InterPro" id="IPR001100">
    <property type="entry name" value="Pyr_nuc-diS_OxRdtase"/>
</dbReference>
<dbReference type="PIRSF" id="PIRSF000350">
    <property type="entry name" value="Mercury_reductase_MerA"/>
    <property type="match status" value="1"/>
</dbReference>
<evidence type="ECO:0000256" key="16">
    <source>
        <dbReference type="RuleBase" id="RU003692"/>
    </source>
</evidence>
<feature type="binding site" evidence="14">
    <location>
        <position position="277"/>
    </location>
    <ligand>
        <name>NAD(+)</name>
        <dbReference type="ChEBI" id="CHEBI:57540"/>
    </ligand>
</feature>
<accession>A0A1E7DN25</accession>
<dbReference type="NCBIfam" id="TIGR01350">
    <property type="entry name" value="lipoamide_DH"/>
    <property type="match status" value="1"/>
</dbReference>
<evidence type="ECO:0000256" key="2">
    <source>
        <dbReference type="ARBA" id="ARBA00007532"/>
    </source>
</evidence>
<dbReference type="STRING" id="1714016.BA724_09045"/>
<comment type="miscellaneous">
    <text evidence="16">The active site is a redox-active disulfide bond.</text>
</comment>
<dbReference type="InterPro" id="IPR006258">
    <property type="entry name" value="Lipoamide_DH"/>
</dbReference>
<dbReference type="Proteomes" id="UP000095658">
    <property type="component" value="Unassembled WGS sequence"/>
</dbReference>
<keyword evidence="6 16" id="KW-0285">Flavoprotein</keyword>
<keyword evidence="7 14" id="KW-0274">FAD</keyword>
<reference evidence="19 20" key="1">
    <citation type="submission" date="2016-06" db="EMBL/GenBank/DDBJ databases">
        <title>Domibacillus iocasae genome sequencing.</title>
        <authorList>
            <person name="Verma A."/>
            <person name="Pal Y."/>
            <person name="Ojha A.K."/>
            <person name="Krishnamurthi S."/>
        </authorList>
    </citation>
    <scope>NUCLEOTIDE SEQUENCE [LARGE SCALE GENOMIC DNA]</scope>
    <source>
        <strain evidence="19 20">DSM 29979</strain>
    </source>
</reference>
<evidence type="ECO:0000256" key="9">
    <source>
        <dbReference type="ARBA" id="ARBA00023027"/>
    </source>
</evidence>
<dbReference type="Gene3D" id="3.30.390.30">
    <property type="match status" value="1"/>
</dbReference>
<dbReference type="InterPro" id="IPR050151">
    <property type="entry name" value="Class-I_Pyr_Nuc-Dis_Oxidored"/>
</dbReference>
<dbReference type="GO" id="GO:0004148">
    <property type="term" value="F:dihydrolipoyl dehydrogenase (NADH) activity"/>
    <property type="evidence" value="ECO:0007669"/>
    <property type="project" value="UniProtKB-EC"/>
</dbReference>
<dbReference type="EMBL" id="MAMP01000022">
    <property type="protein sequence ID" value="OES44415.1"/>
    <property type="molecule type" value="Genomic_DNA"/>
</dbReference>
<comment type="similarity">
    <text evidence="2 16">Belongs to the class-I pyridine nucleotide-disulfide oxidoreductase family.</text>
</comment>
<sequence length="471" mass="50521">MATAYDLVIVGGGIGGYTAAIRASQLGLKTAIVEQDKLGGTCLHKGCIPTKALLRSAEVYRTVKESAAFGIEANKAELHFSRVQERKENIVHTLYNGVQSLMKKGKIDVYEGTGRLMGPSLFSPIAGTISVQMNDGTENVMLIPKHVIIATGSRPKTLTGLEPDGEMILSSNEALELKKIPASIIIVGGGVIGVEWASMLADLGSKVTILEYGNRILPFEDEEISKEMARQLIKRRIQIVVNAEIKPEMLKKESSTVSVQTTAGEIYSAEKLLVAAGRTANTEQIGLENTEIKVENGVIQVNEWMQTNESHIYAIGDVVGGLQLAHVASYEGTTAVEHIAGKASDPVDYSFVPRCMYAYPEAASVGITERQAVLEGIEVKTGKFPFQAIGKALVYGETEGFVKVVSDARTDDVLGVHIIGPHATELISEAALARMLHASGWELGTMIHPHPSLSEAVGEAALMMSGKAIHF</sequence>
<evidence type="ECO:0000256" key="13">
    <source>
        <dbReference type="PIRSR" id="PIRSR000350-2"/>
    </source>
</evidence>
<dbReference type="GO" id="GO:0005737">
    <property type="term" value="C:cytoplasm"/>
    <property type="evidence" value="ECO:0007669"/>
    <property type="project" value="UniProtKB-SubCell"/>
</dbReference>
<evidence type="ECO:0000256" key="15">
    <source>
        <dbReference type="PIRSR" id="PIRSR000350-4"/>
    </source>
</evidence>
<evidence type="ECO:0000256" key="6">
    <source>
        <dbReference type="ARBA" id="ARBA00022630"/>
    </source>
</evidence>
<keyword evidence="11 16" id="KW-0676">Redox-active center</keyword>
<keyword evidence="9 14" id="KW-0520">NAD</keyword>
<dbReference type="SUPFAM" id="SSF51905">
    <property type="entry name" value="FAD/NAD(P)-binding domain"/>
    <property type="match status" value="1"/>
</dbReference>
<dbReference type="Gene3D" id="3.50.50.60">
    <property type="entry name" value="FAD/NAD(P)-binding domain"/>
    <property type="match status" value="2"/>
</dbReference>
<feature type="active site" description="Proton acceptor" evidence="13">
    <location>
        <position position="450"/>
    </location>
</feature>
<dbReference type="PRINTS" id="PR00411">
    <property type="entry name" value="PNDRDTASEI"/>
</dbReference>
<comment type="caution">
    <text evidence="19">The sequence shown here is derived from an EMBL/GenBank/DDBJ whole genome shotgun (WGS) entry which is preliminary data.</text>
</comment>
<keyword evidence="20" id="KW-1185">Reference proteome</keyword>
<protein>
    <recommendedName>
        <fullName evidence="4 16">Dihydrolipoyl dehydrogenase</fullName>
        <ecNumber evidence="3 16">1.8.1.4</ecNumber>
    </recommendedName>
</protein>
<evidence type="ECO:0000256" key="1">
    <source>
        <dbReference type="ARBA" id="ARBA00004496"/>
    </source>
</evidence>
<feature type="binding site" evidence="14">
    <location>
        <position position="211"/>
    </location>
    <ligand>
        <name>NAD(+)</name>
        <dbReference type="ChEBI" id="CHEBI:57540"/>
    </ligand>
</feature>
<dbReference type="InterPro" id="IPR012999">
    <property type="entry name" value="Pyr_OxRdtase_I_AS"/>
</dbReference>
<dbReference type="PANTHER" id="PTHR22912:SF217">
    <property type="entry name" value="DIHYDROLIPOYL DEHYDROGENASE"/>
    <property type="match status" value="1"/>
</dbReference>
<dbReference type="GO" id="GO:0006103">
    <property type="term" value="P:2-oxoglutarate metabolic process"/>
    <property type="evidence" value="ECO:0007669"/>
    <property type="project" value="TreeGrafter"/>
</dbReference>
<evidence type="ECO:0000256" key="11">
    <source>
        <dbReference type="ARBA" id="ARBA00023284"/>
    </source>
</evidence>
<proteinExistence type="inferred from homology"/>
<dbReference type="InterPro" id="IPR016156">
    <property type="entry name" value="FAD/NAD-linked_Rdtase_dimer_sf"/>
</dbReference>